<evidence type="ECO:0000313" key="4">
    <source>
        <dbReference type="EMBL" id="KAH3722143.1"/>
    </source>
</evidence>
<name>A0A9D4CEU8_DREPO</name>
<dbReference type="InterPro" id="IPR002227">
    <property type="entry name" value="Tyrosinase_Cu-bd"/>
</dbReference>
<dbReference type="PANTHER" id="PTHR11474:SF126">
    <property type="entry name" value="TYROSINASE-LIKE PROTEIN TYR-1-RELATED"/>
    <property type="match status" value="1"/>
</dbReference>
<dbReference type="GO" id="GO:0016491">
    <property type="term" value="F:oxidoreductase activity"/>
    <property type="evidence" value="ECO:0007669"/>
    <property type="project" value="InterPro"/>
</dbReference>
<sequence length="533" mass="57863">MVNPANSIVFSPAFLGNGDGVVTTGPFANWAAPNGPLTRNIGGESSLFTKAIIRRIMTRCRTREIMPPTALPPFDLEGFHGGPHLWVGGQMRDAETAAHDPVFFLHHAFVDFIWEMFRIHQARDCRVNPNVDYPQDTPVLHAAMRPMDGLPGYVNFDGYRSYWTQMWFRYERSPSCPVCRSPYLRCNPARGVCVSVERMLAPDEGAPGAMGAMGFSAFGRASSPSAARARAQVAMLPVGRIFRGPPSEPRTQAAQASMAGVAALRRKRRALPQKDMVSVPFVGENSNQQTISQPLGIGEKFIGPESDGRTSDVLGKNIASVVFARQNVENATQDVYSGNAFPVAEPMPLLTVPGSDSLDSYMEYPSLYTINSSASDGLFVPVQVTYSVVGIDMSAQTPSTKCLPSDAVSAHIKVSAQGLNYLGEYTDYAVVDTRDSLPSAHVIIAMRAPEIGPSISMITASHGCGQMCKPMCIATETDTLQYKPCSGILWIYPKDATAYARSYDKAAEIIAKGGTKFPILFQCHMESQPKQGL</sequence>
<evidence type="ECO:0000256" key="2">
    <source>
        <dbReference type="ARBA" id="ARBA00023008"/>
    </source>
</evidence>
<dbReference type="Proteomes" id="UP000828390">
    <property type="component" value="Unassembled WGS sequence"/>
</dbReference>
<evidence type="ECO:0000256" key="1">
    <source>
        <dbReference type="ARBA" id="ARBA00022723"/>
    </source>
</evidence>
<dbReference type="InterPro" id="IPR050316">
    <property type="entry name" value="Tyrosinase/Hemocyanin"/>
</dbReference>
<dbReference type="EMBL" id="JAIWYP010000013">
    <property type="protein sequence ID" value="KAH3722143.1"/>
    <property type="molecule type" value="Genomic_DNA"/>
</dbReference>
<evidence type="ECO:0000259" key="3">
    <source>
        <dbReference type="PROSITE" id="PS00498"/>
    </source>
</evidence>
<reference evidence="4" key="2">
    <citation type="submission" date="2020-11" db="EMBL/GenBank/DDBJ databases">
        <authorList>
            <person name="McCartney M.A."/>
            <person name="Auch B."/>
            <person name="Kono T."/>
            <person name="Mallez S."/>
            <person name="Becker A."/>
            <person name="Gohl D.M."/>
            <person name="Silverstein K.A.T."/>
            <person name="Koren S."/>
            <person name="Bechman K.B."/>
            <person name="Herman A."/>
            <person name="Abrahante J.E."/>
            <person name="Garbe J."/>
        </authorList>
    </citation>
    <scope>NUCLEOTIDE SEQUENCE</scope>
    <source>
        <strain evidence="4">Duluth1</strain>
        <tissue evidence="4">Whole animal</tissue>
    </source>
</reference>
<keyword evidence="5" id="KW-1185">Reference proteome</keyword>
<keyword evidence="2" id="KW-0186">Copper</keyword>
<dbReference type="SUPFAM" id="SSF48056">
    <property type="entry name" value="Di-copper centre-containing domain"/>
    <property type="match status" value="1"/>
</dbReference>
<comment type="caution">
    <text evidence="4">The sequence shown here is derived from an EMBL/GenBank/DDBJ whole genome shotgun (WGS) entry which is preliminary data.</text>
</comment>
<dbReference type="PROSITE" id="PS00498">
    <property type="entry name" value="TYROSINASE_2"/>
    <property type="match status" value="1"/>
</dbReference>
<dbReference type="PANTHER" id="PTHR11474">
    <property type="entry name" value="TYROSINASE FAMILY MEMBER"/>
    <property type="match status" value="1"/>
</dbReference>
<gene>
    <name evidence="4" type="ORF">DPMN_065096</name>
</gene>
<dbReference type="AlphaFoldDB" id="A0A9D4CEU8"/>
<keyword evidence="1" id="KW-0479">Metal-binding</keyword>
<dbReference type="InterPro" id="IPR008922">
    <property type="entry name" value="Di-copper_centre_dom_sf"/>
</dbReference>
<evidence type="ECO:0000313" key="5">
    <source>
        <dbReference type="Proteomes" id="UP000828390"/>
    </source>
</evidence>
<protein>
    <recommendedName>
        <fullName evidence="3">Tyrosinase copper-binding domain-containing protein</fullName>
    </recommendedName>
</protein>
<dbReference type="Pfam" id="PF00264">
    <property type="entry name" value="Tyrosinase"/>
    <property type="match status" value="1"/>
</dbReference>
<feature type="domain" description="Tyrosinase copper-binding" evidence="3">
    <location>
        <begin position="100"/>
        <end position="111"/>
    </location>
</feature>
<reference evidence="4" key="1">
    <citation type="journal article" date="2019" name="bioRxiv">
        <title>The Genome of the Zebra Mussel, Dreissena polymorpha: A Resource for Invasive Species Research.</title>
        <authorList>
            <person name="McCartney M.A."/>
            <person name="Auch B."/>
            <person name="Kono T."/>
            <person name="Mallez S."/>
            <person name="Zhang Y."/>
            <person name="Obille A."/>
            <person name="Becker A."/>
            <person name="Abrahante J.E."/>
            <person name="Garbe J."/>
            <person name="Badalamenti J.P."/>
            <person name="Herman A."/>
            <person name="Mangelson H."/>
            <person name="Liachko I."/>
            <person name="Sullivan S."/>
            <person name="Sone E.D."/>
            <person name="Koren S."/>
            <person name="Silverstein K.A.T."/>
            <person name="Beckman K.B."/>
            <person name="Gohl D.M."/>
        </authorList>
    </citation>
    <scope>NUCLEOTIDE SEQUENCE</scope>
    <source>
        <strain evidence="4">Duluth1</strain>
        <tissue evidence="4">Whole animal</tissue>
    </source>
</reference>
<organism evidence="4 5">
    <name type="scientific">Dreissena polymorpha</name>
    <name type="common">Zebra mussel</name>
    <name type="synonym">Mytilus polymorpha</name>
    <dbReference type="NCBI Taxonomy" id="45954"/>
    <lineage>
        <taxon>Eukaryota</taxon>
        <taxon>Metazoa</taxon>
        <taxon>Spiralia</taxon>
        <taxon>Lophotrochozoa</taxon>
        <taxon>Mollusca</taxon>
        <taxon>Bivalvia</taxon>
        <taxon>Autobranchia</taxon>
        <taxon>Heteroconchia</taxon>
        <taxon>Euheterodonta</taxon>
        <taxon>Imparidentia</taxon>
        <taxon>Neoheterodontei</taxon>
        <taxon>Myida</taxon>
        <taxon>Dreissenoidea</taxon>
        <taxon>Dreissenidae</taxon>
        <taxon>Dreissena</taxon>
    </lineage>
</organism>
<accession>A0A9D4CEU8</accession>
<dbReference type="Gene3D" id="1.10.1280.10">
    <property type="entry name" value="Di-copper center containing domain from catechol oxidase"/>
    <property type="match status" value="1"/>
</dbReference>
<proteinExistence type="predicted"/>
<dbReference type="GO" id="GO:0046872">
    <property type="term" value="F:metal ion binding"/>
    <property type="evidence" value="ECO:0007669"/>
    <property type="project" value="UniProtKB-KW"/>
</dbReference>